<name>A0A371WY32_9HYPH</name>
<reference evidence="2 3" key="1">
    <citation type="submission" date="2018-08" db="EMBL/GenBank/DDBJ databases">
        <title>Fulvimarina sp. 85, whole genome shotgun sequence.</title>
        <authorList>
            <person name="Tuo L."/>
        </authorList>
    </citation>
    <scope>NUCLEOTIDE SEQUENCE [LARGE SCALE GENOMIC DNA]</scope>
    <source>
        <strain evidence="2 3">85</strain>
    </source>
</reference>
<feature type="region of interest" description="Disordered" evidence="1">
    <location>
        <begin position="190"/>
        <end position="209"/>
    </location>
</feature>
<organism evidence="2 3">
    <name type="scientific">Fulvimarina endophytica</name>
    <dbReference type="NCBI Taxonomy" id="2293836"/>
    <lineage>
        <taxon>Bacteria</taxon>
        <taxon>Pseudomonadati</taxon>
        <taxon>Pseudomonadota</taxon>
        <taxon>Alphaproteobacteria</taxon>
        <taxon>Hyphomicrobiales</taxon>
        <taxon>Aurantimonadaceae</taxon>
        <taxon>Fulvimarina</taxon>
    </lineage>
</organism>
<keyword evidence="3" id="KW-1185">Reference proteome</keyword>
<dbReference type="AlphaFoldDB" id="A0A371WY32"/>
<accession>A0A371WY32</accession>
<comment type="caution">
    <text evidence="2">The sequence shown here is derived from an EMBL/GenBank/DDBJ whole genome shotgun (WGS) entry which is preliminary data.</text>
</comment>
<feature type="compositionally biased region" description="Basic and acidic residues" evidence="1">
    <location>
        <begin position="199"/>
        <end position="209"/>
    </location>
</feature>
<dbReference type="Proteomes" id="UP000264310">
    <property type="component" value="Unassembled WGS sequence"/>
</dbReference>
<sequence>MAGHTKLTRNQRSAIAKAFRQGTSAQALAERYRVTKRTIYYAAKGEEDAKIASGARTEIVNVRMTRREVEAFDRVLERHRIERRAEGLRSLIHAANGLFVTDQDLKDHLDDMRVALNRVGNNVSQIAKRMHEANLRAQQPAFADGDLVEIRELAGMVTDYSDQLARMIERRQSNVEVRLDAALTASRDGDGVAPYWGSDGEKVDEGVSR</sequence>
<evidence type="ECO:0000313" key="2">
    <source>
        <dbReference type="EMBL" id="RFC61897.1"/>
    </source>
</evidence>
<dbReference type="EMBL" id="QURL01000012">
    <property type="protein sequence ID" value="RFC61897.1"/>
    <property type="molecule type" value="Genomic_DNA"/>
</dbReference>
<gene>
    <name evidence="2" type="ORF">DYI37_18915</name>
</gene>
<evidence type="ECO:0008006" key="4">
    <source>
        <dbReference type="Google" id="ProtNLM"/>
    </source>
</evidence>
<protein>
    <recommendedName>
        <fullName evidence="4">Plasmid mobilization relaxosome protein MobC</fullName>
    </recommendedName>
</protein>
<proteinExistence type="predicted"/>
<evidence type="ECO:0000313" key="3">
    <source>
        <dbReference type="Proteomes" id="UP000264310"/>
    </source>
</evidence>
<evidence type="ECO:0000256" key="1">
    <source>
        <dbReference type="SAM" id="MobiDB-lite"/>
    </source>
</evidence>